<feature type="region of interest" description="Disordered" evidence="1">
    <location>
        <begin position="85"/>
        <end position="113"/>
    </location>
</feature>
<dbReference type="AlphaFoldDB" id="A0A7S3C7F1"/>
<dbReference type="EMBL" id="HBHZ01000490">
    <property type="protein sequence ID" value="CAE0187330.1"/>
    <property type="molecule type" value="Transcribed_RNA"/>
</dbReference>
<organism evidence="2">
    <name type="scientific">Chloropicon roscoffensis</name>
    <dbReference type="NCBI Taxonomy" id="1461544"/>
    <lineage>
        <taxon>Eukaryota</taxon>
        <taxon>Viridiplantae</taxon>
        <taxon>Chlorophyta</taxon>
        <taxon>Chloropicophyceae</taxon>
        <taxon>Chloropicales</taxon>
        <taxon>Chloropicaceae</taxon>
        <taxon>Chloropicon</taxon>
    </lineage>
</organism>
<evidence type="ECO:0000313" key="2">
    <source>
        <dbReference type="EMBL" id="CAE0187330.1"/>
    </source>
</evidence>
<sequence>MEGARRKHRELKFRVGCGVAISANEFSIAVFPGSTTQATFVELLRDCVRAKGIKVELEECVFMVDVVDGKGARIGLPDLMHVSSEDVVTIEPPHRKSTRSTRPREGETSPPFD</sequence>
<proteinExistence type="predicted"/>
<protein>
    <submittedName>
        <fullName evidence="2">Uncharacterized protein</fullName>
    </submittedName>
</protein>
<name>A0A7S3C7F1_9CHLO</name>
<evidence type="ECO:0000256" key="1">
    <source>
        <dbReference type="SAM" id="MobiDB-lite"/>
    </source>
</evidence>
<reference evidence="2" key="1">
    <citation type="submission" date="2021-01" db="EMBL/GenBank/DDBJ databases">
        <authorList>
            <person name="Corre E."/>
            <person name="Pelletier E."/>
            <person name="Niang G."/>
            <person name="Scheremetjew M."/>
            <person name="Finn R."/>
            <person name="Kale V."/>
            <person name="Holt S."/>
            <person name="Cochrane G."/>
            <person name="Meng A."/>
            <person name="Brown T."/>
            <person name="Cohen L."/>
        </authorList>
    </citation>
    <scope>NUCLEOTIDE SEQUENCE</scope>
    <source>
        <strain evidence="2">RCC1871</strain>
    </source>
</reference>
<accession>A0A7S3C7F1</accession>
<gene>
    <name evidence="2" type="ORF">CROS1456_LOCUS396</name>
</gene>